<evidence type="ECO:0000313" key="2">
    <source>
        <dbReference type="Proteomes" id="UP001207468"/>
    </source>
</evidence>
<comment type="caution">
    <text evidence="1">The sequence shown here is derived from an EMBL/GenBank/DDBJ whole genome shotgun (WGS) entry which is preliminary data.</text>
</comment>
<dbReference type="EMBL" id="JAGFNK010000249">
    <property type="protein sequence ID" value="KAI9455527.1"/>
    <property type="molecule type" value="Genomic_DNA"/>
</dbReference>
<protein>
    <submittedName>
        <fullName evidence="1">Uncharacterized protein</fullName>
    </submittedName>
</protein>
<accession>A0ACC0U0M6</accession>
<evidence type="ECO:0000313" key="1">
    <source>
        <dbReference type="EMBL" id="KAI9455527.1"/>
    </source>
</evidence>
<reference evidence="1" key="1">
    <citation type="submission" date="2021-03" db="EMBL/GenBank/DDBJ databases">
        <title>Evolutionary priming and transition to the ectomycorrhizal habit in an iconic lineage of mushroom-forming fungi: is preadaptation a requirement?</title>
        <authorList>
            <consortium name="DOE Joint Genome Institute"/>
            <person name="Looney B.P."/>
            <person name="Miyauchi S."/>
            <person name="Morin E."/>
            <person name="Drula E."/>
            <person name="Courty P.E."/>
            <person name="Chicoki N."/>
            <person name="Fauchery L."/>
            <person name="Kohler A."/>
            <person name="Kuo A."/>
            <person name="LaButti K."/>
            <person name="Pangilinan J."/>
            <person name="Lipzen A."/>
            <person name="Riley R."/>
            <person name="Andreopoulos W."/>
            <person name="He G."/>
            <person name="Johnson J."/>
            <person name="Barry K.W."/>
            <person name="Grigoriev I.V."/>
            <person name="Nagy L."/>
            <person name="Hibbett D."/>
            <person name="Henrissat B."/>
            <person name="Matheny P.B."/>
            <person name="Labbe J."/>
            <person name="Martin A.F."/>
        </authorList>
    </citation>
    <scope>NUCLEOTIDE SEQUENCE</scope>
    <source>
        <strain evidence="1">BPL698</strain>
    </source>
</reference>
<dbReference type="Proteomes" id="UP001207468">
    <property type="component" value="Unassembled WGS sequence"/>
</dbReference>
<proteinExistence type="predicted"/>
<sequence>MTECICVECEDPSLGLVHSRSSSLVVRNHNIPHSGSPVQDICAAKQLMLFELIEPELSPKAQPVLCPLQSLKHQPDPMAIQACDKEPLMWQHMACKTSSAFVWESGRDGIALAWTLRVIRVKQIIGGWAMSFPGEPPFICLPNVPINNIAQRWYTCLLGATHMNIIIHTSKPSNCHLWACVQSSTTWGTMATVSEWEFVTKSYTYSRPQHC</sequence>
<gene>
    <name evidence="1" type="ORF">F5148DRAFT_1151469</name>
</gene>
<keyword evidence="2" id="KW-1185">Reference proteome</keyword>
<organism evidence="1 2">
    <name type="scientific">Russula earlei</name>
    <dbReference type="NCBI Taxonomy" id="71964"/>
    <lineage>
        <taxon>Eukaryota</taxon>
        <taxon>Fungi</taxon>
        <taxon>Dikarya</taxon>
        <taxon>Basidiomycota</taxon>
        <taxon>Agaricomycotina</taxon>
        <taxon>Agaricomycetes</taxon>
        <taxon>Russulales</taxon>
        <taxon>Russulaceae</taxon>
        <taxon>Russula</taxon>
    </lineage>
</organism>
<name>A0ACC0U0M6_9AGAM</name>